<evidence type="ECO:0000256" key="5">
    <source>
        <dbReference type="ARBA" id="ARBA00023128"/>
    </source>
</evidence>
<dbReference type="SUPFAM" id="SSF53474">
    <property type="entry name" value="alpha/beta-Hydrolases"/>
    <property type="match status" value="1"/>
</dbReference>
<dbReference type="PANTHER" id="PTHR48182">
    <property type="entry name" value="PROTEIN SERAC1"/>
    <property type="match status" value="1"/>
</dbReference>
<dbReference type="InterPro" id="IPR052374">
    <property type="entry name" value="SERAC1"/>
</dbReference>
<accession>A0A5K1K7N2</accession>
<dbReference type="AlphaFoldDB" id="A0A5K1K7N2"/>
<evidence type="ECO:0000256" key="6">
    <source>
        <dbReference type="ARBA" id="ARBA00023136"/>
    </source>
</evidence>
<dbReference type="Gene3D" id="3.40.50.1820">
    <property type="entry name" value="alpha/beta hydrolase"/>
    <property type="match status" value="1"/>
</dbReference>
<evidence type="ECO:0000256" key="2">
    <source>
        <dbReference type="ARBA" id="ARBA00004240"/>
    </source>
</evidence>
<keyword evidence="4" id="KW-0256">Endoplasmic reticulum</keyword>
<evidence type="ECO:0000256" key="3">
    <source>
        <dbReference type="ARBA" id="ARBA00004370"/>
    </source>
</evidence>
<name>A0A5K1K7N2_9APHY</name>
<organism evidence="7">
    <name type="scientific">Ganoderma boninense</name>
    <dbReference type="NCBI Taxonomy" id="34458"/>
    <lineage>
        <taxon>Eukaryota</taxon>
        <taxon>Fungi</taxon>
        <taxon>Dikarya</taxon>
        <taxon>Basidiomycota</taxon>
        <taxon>Agaricomycotina</taxon>
        <taxon>Agaricomycetes</taxon>
        <taxon>Polyporales</taxon>
        <taxon>Polyporaceae</taxon>
        <taxon>Ganoderma</taxon>
    </lineage>
</organism>
<dbReference type="PANTHER" id="PTHR48182:SF2">
    <property type="entry name" value="PROTEIN SERAC1"/>
    <property type="match status" value="1"/>
</dbReference>
<comment type="subcellular location">
    <subcellularLocation>
        <location evidence="2">Endoplasmic reticulum</location>
    </subcellularLocation>
    <subcellularLocation>
        <location evidence="3">Membrane</location>
    </subcellularLocation>
    <subcellularLocation>
        <location evidence="1">Mitochondrion</location>
    </subcellularLocation>
</comment>
<gene>
    <name evidence="7" type="primary">Q5ZUY9</name>
</gene>
<dbReference type="GO" id="GO:0016020">
    <property type="term" value="C:membrane"/>
    <property type="evidence" value="ECO:0007669"/>
    <property type="project" value="UniProtKB-SubCell"/>
</dbReference>
<dbReference type="InterPro" id="IPR029058">
    <property type="entry name" value="AB_hydrolase_fold"/>
</dbReference>
<proteinExistence type="predicted"/>
<evidence type="ECO:0000256" key="1">
    <source>
        <dbReference type="ARBA" id="ARBA00004173"/>
    </source>
</evidence>
<dbReference type="EMBL" id="LR730192">
    <property type="protein sequence ID" value="VWP02414.1"/>
    <property type="molecule type" value="Genomic_DNA"/>
</dbReference>
<dbReference type="GO" id="GO:0005783">
    <property type="term" value="C:endoplasmic reticulum"/>
    <property type="evidence" value="ECO:0007669"/>
    <property type="project" value="UniProtKB-SubCell"/>
</dbReference>
<reference evidence="7" key="1">
    <citation type="submission" date="2019-10" db="EMBL/GenBank/DDBJ databases">
        <authorList>
            <person name="Nor Muhammad N."/>
        </authorList>
    </citation>
    <scope>NUCLEOTIDE SEQUENCE</scope>
</reference>
<keyword evidence="5" id="KW-0496">Mitochondrion</keyword>
<dbReference type="GO" id="GO:0005739">
    <property type="term" value="C:mitochondrion"/>
    <property type="evidence" value="ECO:0007669"/>
    <property type="project" value="UniProtKB-SubCell"/>
</dbReference>
<evidence type="ECO:0000313" key="7">
    <source>
        <dbReference type="EMBL" id="VWP02414.1"/>
    </source>
</evidence>
<sequence>MITARISNINSTTTREDLQSYLALKGLPVAPGQRGLAFTETEGGGQRTTVSFADKTTFKRALALPMAERMLGDREIIIDDDFDGFTVLSEGIQIDIVALHGLNGHAIRSWEYHDRGTTFMWLRDSLPENVPGARIMVYGYNANVLQDVSTGRLRDQAANRPLILLAHSMGGLIIKQALLIANTRADGRFNSILNSVAGVIFLGTPHRGGNGVDTATFIANFIRAFKVNVRADLLKSLDPNSMVLFDLTDDFRQLVATKGIEIASLFETKKTKFSWPISPVWIVEEQSAILGTVGERKASINADHANLCKFKNVADSGLIATMQVIKEISRDVTPEIVALHPSSQPAPAPDGLKYTCLSDPEKLGSSDSYPVLVLGKYSYWALSYIDNRYAMEIVAYDSQKNLVGRWSKAGARYVQRIEYDEGSRQVKFVGQSSLSVAFGLDELKVTRGTRFG</sequence>
<keyword evidence="6" id="KW-0472">Membrane</keyword>
<evidence type="ECO:0000256" key="4">
    <source>
        <dbReference type="ARBA" id="ARBA00022824"/>
    </source>
</evidence>
<protein>
    <submittedName>
        <fullName evidence="7">D-xylose-proton symporter</fullName>
    </submittedName>
</protein>